<evidence type="ECO:0000313" key="2">
    <source>
        <dbReference type="EMBL" id="ETO36786.1"/>
    </source>
</evidence>
<name>X6PF08_RETFI</name>
<dbReference type="EMBL" id="ASPP01000295">
    <property type="protein sequence ID" value="ETO36786.1"/>
    <property type="molecule type" value="Genomic_DNA"/>
</dbReference>
<protein>
    <recommendedName>
        <fullName evidence="4">Viral A-type inclusion protein</fullName>
    </recommendedName>
</protein>
<proteinExistence type="predicted"/>
<sequence length="426" mass="50155">LQEEKQQLQTQVNSMIKRYEQSATEHGIHKDELHKYQHKIKQLESDFQIQKNQLQNSKIKLHEYALLTEKNQSSLSSLHSEKESAINELKRYTQQSNEFKRVILTNEQLSQDVQTLRERIRELTVGIGIGIESEFPSVNKIVEDYEAISSNYRLKLTITIIKQLKSDENLKKKFEMTLLARFAHCVPFTILKLSYQFVQSYCNDKLLLLQNMFELSNKESAQRYCQIIFQEQFELSLMRLYEKGKHFIHSKLKQEIIQENTSFDSIYETIEENKEGEKDEKETDNKINDSKNKLIISCLRNMWSCLLSRPSLTPYPLIFTSNLQLNQEIQSKNVDIKKEILGKDKDCEQIGYVTWPTLIRCDTNEVLNTPMSVYYTRNIFLSIECKDKYCSNIAIHFSQIKCDFLNKKKNRNTIDQKTISGCQHII</sequence>
<evidence type="ECO:0008006" key="4">
    <source>
        <dbReference type="Google" id="ProtNLM"/>
    </source>
</evidence>
<accession>X6PF08</accession>
<evidence type="ECO:0000256" key="1">
    <source>
        <dbReference type="SAM" id="Coils"/>
    </source>
</evidence>
<evidence type="ECO:0000313" key="3">
    <source>
        <dbReference type="Proteomes" id="UP000023152"/>
    </source>
</evidence>
<gene>
    <name evidence="2" type="ORF">RFI_00276</name>
</gene>
<dbReference type="Proteomes" id="UP000023152">
    <property type="component" value="Unassembled WGS sequence"/>
</dbReference>
<feature type="coiled-coil region" evidence="1">
    <location>
        <begin position="33"/>
        <end position="126"/>
    </location>
</feature>
<keyword evidence="3" id="KW-1185">Reference proteome</keyword>
<feature type="non-terminal residue" evidence="2">
    <location>
        <position position="1"/>
    </location>
</feature>
<organism evidence="2 3">
    <name type="scientific">Reticulomyxa filosa</name>
    <dbReference type="NCBI Taxonomy" id="46433"/>
    <lineage>
        <taxon>Eukaryota</taxon>
        <taxon>Sar</taxon>
        <taxon>Rhizaria</taxon>
        <taxon>Retaria</taxon>
        <taxon>Foraminifera</taxon>
        <taxon>Monothalamids</taxon>
        <taxon>Reticulomyxidae</taxon>
        <taxon>Reticulomyxa</taxon>
    </lineage>
</organism>
<dbReference type="AlphaFoldDB" id="X6PF08"/>
<keyword evidence="1" id="KW-0175">Coiled coil</keyword>
<reference evidence="2 3" key="1">
    <citation type="journal article" date="2013" name="Curr. Biol.">
        <title>The Genome of the Foraminiferan Reticulomyxa filosa.</title>
        <authorList>
            <person name="Glockner G."/>
            <person name="Hulsmann N."/>
            <person name="Schleicher M."/>
            <person name="Noegel A.A."/>
            <person name="Eichinger L."/>
            <person name="Gallinger C."/>
            <person name="Pawlowski J."/>
            <person name="Sierra R."/>
            <person name="Euteneuer U."/>
            <person name="Pillet L."/>
            <person name="Moustafa A."/>
            <person name="Platzer M."/>
            <person name="Groth M."/>
            <person name="Szafranski K."/>
            <person name="Schliwa M."/>
        </authorList>
    </citation>
    <scope>NUCLEOTIDE SEQUENCE [LARGE SCALE GENOMIC DNA]</scope>
</reference>
<comment type="caution">
    <text evidence="2">The sequence shown here is derived from an EMBL/GenBank/DDBJ whole genome shotgun (WGS) entry which is preliminary data.</text>
</comment>